<dbReference type="PANTHER" id="PTHR21037:SF3">
    <property type="entry name" value="LARGE RIBOSOMAL SUBUNIT PROTEIN UL14M"/>
    <property type="match status" value="1"/>
</dbReference>
<keyword evidence="6" id="KW-0687">Ribonucleoprotein</keyword>
<evidence type="ECO:0000313" key="10">
    <source>
        <dbReference type="Proteomes" id="UP000887540"/>
    </source>
</evidence>
<evidence type="ECO:0000256" key="8">
    <source>
        <dbReference type="ARBA" id="ARBA00042938"/>
    </source>
</evidence>
<dbReference type="Proteomes" id="UP000887540">
    <property type="component" value="Unplaced"/>
</dbReference>
<dbReference type="HAMAP" id="MF_01367">
    <property type="entry name" value="Ribosomal_uL14"/>
    <property type="match status" value="1"/>
</dbReference>
<keyword evidence="10" id="KW-1185">Reference proteome</keyword>
<proteinExistence type="inferred from homology"/>
<keyword evidence="5" id="KW-0496">Mitochondrion</keyword>
<evidence type="ECO:0000256" key="6">
    <source>
        <dbReference type="ARBA" id="ARBA00023274"/>
    </source>
</evidence>
<dbReference type="WBParaSite" id="ACRNAN_Path_1193.g4653.t2">
    <property type="protein sequence ID" value="ACRNAN_Path_1193.g4653.t2"/>
    <property type="gene ID" value="ACRNAN_Path_1193.g4653"/>
</dbReference>
<dbReference type="GO" id="GO:1990904">
    <property type="term" value="C:ribonucleoprotein complex"/>
    <property type="evidence" value="ECO:0007669"/>
    <property type="project" value="UniProtKB-KW"/>
</dbReference>
<reference evidence="11" key="1">
    <citation type="submission" date="2022-11" db="UniProtKB">
        <authorList>
            <consortium name="WormBaseParasite"/>
        </authorList>
    </citation>
    <scope>IDENTIFICATION</scope>
</reference>
<dbReference type="InterPro" id="IPR036853">
    <property type="entry name" value="Ribosomal_uL14_sf"/>
</dbReference>
<feature type="compositionally biased region" description="Polar residues" evidence="9">
    <location>
        <begin position="43"/>
        <end position="67"/>
    </location>
</feature>
<dbReference type="SUPFAM" id="SSF50193">
    <property type="entry name" value="Ribosomal protein L14"/>
    <property type="match status" value="1"/>
</dbReference>
<name>A0A914BX24_9BILA</name>
<evidence type="ECO:0000256" key="1">
    <source>
        <dbReference type="ARBA" id="ARBA00004173"/>
    </source>
</evidence>
<dbReference type="InterPro" id="IPR000218">
    <property type="entry name" value="Ribosomal_uL14"/>
</dbReference>
<evidence type="ECO:0000256" key="4">
    <source>
        <dbReference type="ARBA" id="ARBA00022980"/>
    </source>
</evidence>
<dbReference type="GO" id="GO:0005739">
    <property type="term" value="C:mitochondrion"/>
    <property type="evidence" value="ECO:0007669"/>
    <property type="project" value="UniProtKB-SubCell"/>
</dbReference>
<evidence type="ECO:0000256" key="2">
    <source>
        <dbReference type="ARBA" id="ARBA00010745"/>
    </source>
</evidence>
<keyword evidence="4" id="KW-0689">Ribosomal protein</keyword>
<comment type="similarity">
    <text evidence="2">Belongs to the universal ribosomal protein uL14 family.</text>
</comment>
<dbReference type="GO" id="GO:0006412">
    <property type="term" value="P:translation"/>
    <property type="evidence" value="ECO:0007669"/>
    <property type="project" value="InterPro"/>
</dbReference>
<sequence>MTTLLKNLTACTSSYTSKLFASGRWWPQPTYQLARFSTDHPESSNSLPQEISSKNLPVSSTENSALSIPSPEELGLKKEDAFSVFAPSRGLSKKVYGIVPYKDGEMIADYVLFEDSIKKAEVHYNDYVHLTSEERDIYIAHLKAVEARKYEWSVHRTRPPTYGITHMTRLLVVDNSKEGKVAHEMGKPPKVIHVCKQGFRKKHMPKAMLGDKVVMTIQGEIRRGYIVGTNIHVLNRQHGVPSTDTNNVILLDPEGNPLGNRILVPVPSVLLNKRNHAQFAKVIAIANKYI</sequence>
<dbReference type="CDD" id="cd00337">
    <property type="entry name" value="Ribosomal_uL14"/>
    <property type="match status" value="1"/>
</dbReference>
<protein>
    <recommendedName>
        <fullName evidence="7">Large ribosomal subunit protein uL14m</fullName>
    </recommendedName>
    <alternativeName>
        <fullName evidence="8">39S ribosomal protein L14, mitochondrial</fullName>
    </alternativeName>
</protein>
<evidence type="ECO:0000256" key="3">
    <source>
        <dbReference type="ARBA" id="ARBA00022946"/>
    </source>
</evidence>
<dbReference type="GO" id="GO:0003735">
    <property type="term" value="F:structural constituent of ribosome"/>
    <property type="evidence" value="ECO:0007669"/>
    <property type="project" value="InterPro"/>
</dbReference>
<dbReference type="Gene3D" id="2.40.150.20">
    <property type="entry name" value="Ribosomal protein L14"/>
    <property type="match status" value="1"/>
</dbReference>
<dbReference type="GO" id="GO:0005840">
    <property type="term" value="C:ribosome"/>
    <property type="evidence" value="ECO:0007669"/>
    <property type="project" value="UniProtKB-KW"/>
</dbReference>
<comment type="subcellular location">
    <subcellularLocation>
        <location evidence="1">Mitochondrion</location>
    </subcellularLocation>
</comment>
<accession>A0A914BX24</accession>
<organism evidence="10 11">
    <name type="scientific">Acrobeloides nanus</name>
    <dbReference type="NCBI Taxonomy" id="290746"/>
    <lineage>
        <taxon>Eukaryota</taxon>
        <taxon>Metazoa</taxon>
        <taxon>Ecdysozoa</taxon>
        <taxon>Nematoda</taxon>
        <taxon>Chromadorea</taxon>
        <taxon>Rhabditida</taxon>
        <taxon>Tylenchina</taxon>
        <taxon>Cephalobomorpha</taxon>
        <taxon>Cephaloboidea</taxon>
        <taxon>Cephalobidae</taxon>
        <taxon>Acrobeloides</taxon>
    </lineage>
</organism>
<keyword evidence="3" id="KW-0809">Transit peptide</keyword>
<feature type="region of interest" description="Disordered" evidence="9">
    <location>
        <begin position="38"/>
        <end position="67"/>
    </location>
</feature>
<evidence type="ECO:0000256" key="9">
    <source>
        <dbReference type="SAM" id="MobiDB-lite"/>
    </source>
</evidence>
<evidence type="ECO:0000313" key="11">
    <source>
        <dbReference type="WBParaSite" id="ACRNAN_Path_1193.g4653.t2"/>
    </source>
</evidence>
<dbReference type="SMART" id="SM01374">
    <property type="entry name" value="Ribosomal_L14"/>
    <property type="match status" value="1"/>
</dbReference>
<dbReference type="PANTHER" id="PTHR21037">
    <property type="entry name" value="39S RIBOSOMAL PROTEIN L14, MITOCHONDRIAL"/>
    <property type="match status" value="1"/>
</dbReference>
<evidence type="ECO:0000256" key="7">
    <source>
        <dbReference type="ARBA" id="ARBA00040118"/>
    </source>
</evidence>
<evidence type="ECO:0000256" key="5">
    <source>
        <dbReference type="ARBA" id="ARBA00023128"/>
    </source>
</evidence>
<dbReference type="Pfam" id="PF00238">
    <property type="entry name" value="Ribosomal_L14"/>
    <property type="match status" value="1"/>
</dbReference>
<dbReference type="AlphaFoldDB" id="A0A914BX24"/>